<accession>A0ACB8CF26</accession>
<evidence type="ECO:0000313" key="2">
    <source>
        <dbReference type="Proteomes" id="UP000821865"/>
    </source>
</evidence>
<name>A0ACB8CF26_DERSI</name>
<gene>
    <name evidence="1" type="ORF">HPB49_011497</name>
</gene>
<organism evidence="1 2">
    <name type="scientific">Dermacentor silvarum</name>
    <name type="common">Tick</name>
    <dbReference type="NCBI Taxonomy" id="543639"/>
    <lineage>
        <taxon>Eukaryota</taxon>
        <taxon>Metazoa</taxon>
        <taxon>Ecdysozoa</taxon>
        <taxon>Arthropoda</taxon>
        <taxon>Chelicerata</taxon>
        <taxon>Arachnida</taxon>
        <taxon>Acari</taxon>
        <taxon>Parasitiformes</taxon>
        <taxon>Ixodida</taxon>
        <taxon>Ixodoidea</taxon>
        <taxon>Ixodidae</taxon>
        <taxon>Rhipicephalinae</taxon>
        <taxon>Dermacentor</taxon>
    </lineage>
</organism>
<reference evidence="1" key="1">
    <citation type="submission" date="2020-05" db="EMBL/GenBank/DDBJ databases">
        <title>Large-scale comparative analyses of tick genomes elucidate their genetic diversity and vector capacities.</title>
        <authorList>
            <person name="Jia N."/>
            <person name="Wang J."/>
            <person name="Shi W."/>
            <person name="Du L."/>
            <person name="Sun Y."/>
            <person name="Zhan W."/>
            <person name="Jiang J."/>
            <person name="Wang Q."/>
            <person name="Zhang B."/>
            <person name="Ji P."/>
            <person name="Sakyi L.B."/>
            <person name="Cui X."/>
            <person name="Yuan T."/>
            <person name="Jiang B."/>
            <person name="Yang W."/>
            <person name="Lam T.T.-Y."/>
            <person name="Chang Q."/>
            <person name="Ding S."/>
            <person name="Wang X."/>
            <person name="Zhu J."/>
            <person name="Ruan X."/>
            <person name="Zhao L."/>
            <person name="Wei J."/>
            <person name="Que T."/>
            <person name="Du C."/>
            <person name="Cheng J."/>
            <person name="Dai P."/>
            <person name="Han X."/>
            <person name="Huang E."/>
            <person name="Gao Y."/>
            <person name="Liu J."/>
            <person name="Shao H."/>
            <person name="Ye R."/>
            <person name="Li L."/>
            <person name="Wei W."/>
            <person name="Wang X."/>
            <person name="Wang C."/>
            <person name="Yang T."/>
            <person name="Huo Q."/>
            <person name="Li W."/>
            <person name="Guo W."/>
            <person name="Chen H."/>
            <person name="Zhou L."/>
            <person name="Ni X."/>
            <person name="Tian J."/>
            <person name="Zhou Y."/>
            <person name="Sheng Y."/>
            <person name="Liu T."/>
            <person name="Pan Y."/>
            <person name="Xia L."/>
            <person name="Li J."/>
            <person name="Zhao F."/>
            <person name="Cao W."/>
        </authorList>
    </citation>
    <scope>NUCLEOTIDE SEQUENCE</scope>
    <source>
        <strain evidence="1">Dsil-2018</strain>
    </source>
</reference>
<sequence>MAMRGVTSLKINGRPHPVNVYVTPGEGTRKGVMHGIEPHAPSDIIKASICFRTQGVQLVEAWMFGHSRSAFLNFFGDVLPRYSYYRGEKDCIPFGYMVPFCRACRNVGHTLYLRSAQPKSNAQLYSICGMLLWGPQLHKTPQACTLPNSETTQETTQTSPSIVHLGGRRIGMGGRMRCDPQMPL</sequence>
<comment type="caution">
    <text evidence="1">The sequence shown here is derived from an EMBL/GenBank/DDBJ whole genome shotgun (WGS) entry which is preliminary data.</text>
</comment>
<dbReference type="EMBL" id="CM023476">
    <property type="protein sequence ID" value="KAH7941262.1"/>
    <property type="molecule type" value="Genomic_DNA"/>
</dbReference>
<proteinExistence type="predicted"/>
<evidence type="ECO:0000313" key="1">
    <source>
        <dbReference type="EMBL" id="KAH7941262.1"/>
    </source>
</evidence>
<dbReference type="Proteomes" id="UP000821865">
    <property type="component" value="Chromosome 7"/>
</dbReference>
<protein>
    <submittedName>
        <fullName evidence="1">Uncharacterized protein</fullName>
    </submittedName>
</protein>
<keyword evidence="2" id="KW-1185">Reference proteome</keyword>